<evidence type="ECO:0000256" key="1">
    <source>
        <dbReference type="ARBA" id="ARBA00022737"/>
    </source>
</evidence>
<name>A0A1Y4L8G2_9FIRM</name>
<dbReference type="PROSITE" id="PS51257">
    <property type="entry name" value="PROKAR_LIPOPROTEIN"/>
    <property type="match status" value="1"/>
</dbReference>
<evidence type="ECO:0000256" key="3">
    <source>
        <dbReference type="SAM" id="SignalP"/>
    </source>
</evidence>
<feature type="domain" description="SLH" evidence="4">
    <location>
        <begin position="146"/>
        <end position="222"/>
    </location>
</feature>
<dbReference type="RefSeq" id="WP_087372403.1">
    <property type="nucleotide sequence ID" value="NZ_NFKK01000006.1"/>
</dbReference>
<evidence type="ECO:0000313" key="6">
    <source>
        <dbReference type="Proteomes" id="UP000195897"/>
    </source>
</evidence>
<gene>
    <name evidence="5" type="ORF">B5F17_07190</name>
</gene>
<feature type="chain" id="PRO_5012711971" description="SLH domain-containing protein" evidence="3">
    <location>
        <begin position="26"/>
        <end position="447"/>
    </location>
</feature>
<evidence type="ECO:0000259" key="4">
    <source>
        <dbReference type="PROSITE" id="PS51272"/>
    </source>
</evidence>
<dbReference type="AlphaFoldDB" id="A0A1Y4L8G2"/>
<organism evidence="5 6">
    <name type="scientific">Butyricicoccus pullicaecorum</name>
    <dbReference type="NCBI Taxonomy" id="501571"/>
    <lineage>
        <taxon>Bacteria</taxon>
        <taxon>Bacillati</taxon>
        <taxon>Bacillota</taxon>
        <taxon>Clostridia</taxon>
        <taxon>Eubacteriales</taxon>
        <taxon>Butyricicoccaceae</taxon>
        <taxon>Butyricicoccus</taxon>
    </lineage>
</organism>
<feature type="domain" description="SLH" evidence="4">
    <location>
        <begin position="79"/>
        <end position="142"/>
    </location>
</feature>
<dbReference type="Proteomes" id="UP000195897">
    <property type="component" value="Unassembled WGS sequence"/>
</dbReference>
<dbReference type="InterPro" id="IPR009045">
    <property type="entry name" value="Zn_M74/Hedgehog-like"/>
</dbReference>
<dbReference type="InterPro" id="IPR039561">
    <property type="entry name" value="Peptidase_M15C"/>
</dbReference>
<keyword evidence="3" id="KW-0732">Signal</keyword>
<dbReference type="Pfam" id="PF00395">
    <property type="entry name" value="SLH"/>
    <property type="match status" value="1"/>
</dbReference>
<protein>
    <recommendedName>
        <fullName evidence="4">SLH domain-containing protein</fullName>
    </recommendedName>
</protein>
<dbReference type="InterPro" id="IPR001119">
    <property type="entry name" value="SLH_dom"/>
</dbReference>
<dbReference type="Pfam" id="PF13539">
    <property type="entry name" value="Peptidase_M15_4"/>
    <property type="match status" value="1"/>
</dbReference>
<evidence type="ECO:0000313" key="5">
    <source>
        <dbReference type="EMBL" id="OUP53014.1"/>
    </source>
</evidence>
<proteinExistence type="predicted"/>
<dbReference type="EMBL" id="NFKK01000006">
    <property type="protein sequence ID" value="OUP53014.1"/>
    <property type="molecule type" value="Genomic_DNA"/>
</dbReference>
<dbReference type="GO" id="GO:0008233">
    <property type="term" value="F:peptidase activity"/>
    <property type="evidence" value="ECO:0007669"/>
    <property type="project" value="InterPro"/>
</dbReference>
<dbReference type="SUPFAM" id="SSF55166">
    <property type="entry name" value="Hedgehog/DD-peptidase"/>
    <property type="match status" value="1"/>
</dbReference>
<reference evidence="6" key="1">
    <citation type="submission" date="2017-04" db="EMBL/GenBank/DDBJ databases">
        <title>Function of individual gut microbiota members based on whole genome sequencing of pure cultures obtained from chicken caecum.</title>
        <authorList>
            <person name="Medvecky M."/>
            <person name="Cejkova D."/>
            <person name="Polansky O."/>
            <person name="Karasova D."/>
            <person name="Kubasova T."/>
            <person name="Cizek A."/>
            <person name="Rychlik I."/>
        </authorList>
    </citation>
    <scope>NUCLEOTIDE SEQUENCE [LARGE SCALE GENOMIC DNA]</scope>
    <source>
        <strain evidence="6">An180</strain>
    </source>
</reference>
<sequence>MKHSRALCALLMTAMACSFVPPGNALTDVSSWAEPDVMAASAAGLMPDTFAALAAKSSVSRAEFCAVALNLYEAERETAVKRTTKVYFDDCDDPDVNTAYEMNLISGRGNGVFAPDESVSRQDLCVILDSVREKCEVDKPTATVSASSFPDGGEVRDYAVSATETMLSTGIIKGVEATVSNDPEQAGQTITLLQPQGTATREQALIMASRFLDTFDAEPLKPSEMITNPVAVEDDPEANVEDDSEEDNLSDAEREELAEEYGADQNLTMPTPVAVAGTVEQKMEQVFGPGGSYYTDQATAESHMVKVQVQVWSLMSSGQKTPAIRTIEVNEAIADEIQAVFQEIFEGDEKFPIKDVGGYSWRTSTKSEHRQGTAIDINYMENMECTIDASGNIVKITTGSHWTPGDDPYSIPAGGDVVRAFARHGFAWGGDAWSKKRDFMHFSYFGT</sequence>
<feature type="region of interest" description="Disordered" evidence="2">
    <location>
        <begin position="226"/>
        <end position="255"/>
    </location>
</feature>
<accession>A0A1Y4L8G2</accession>
<feature type="signal peptide" evidence="3">
    <location>
        <begin position="1"/>
        <end position="25"/>
    </location>
</feature>
<feature type="compositionally biased region" description="Acidic residues" evidence="2">
    <location>
        <begin position="232"/>
        <end position="255"/>
    </location>
</feature>
<dbReference type="PROSITE" id="PS51272">
    <property type="entry name" value="SLH"/>
    <property type="match status" value="2"/>
</dbReference>
<dbReference type="Gene3D" id="3.30.1380.10">
    <property type="match status" value="1"/>
</dbReference>
<evidence type="ECO:0000256" key="2">
    <source>
        <dbReference type="SAM" id="MobiDB-lite"/>
    </source>
</evidence>
<comment type="caution">
    <text evidence="5">The sequence shown here is derived from an EMBL/GenBank/DDBJ whole genome shotgun (WGS) entry which is preliminary data.</text>
</comment>
<keyword evidence="1" id="KW-0677">Repeat</keyword>